<name>A0ABW9NUT1_9ACTN</name>
<proteinExistence type="predicted"/>
<accession>A0ABW9NUT1</accession>
<organism evidence="3 4">
    <name type="scientific">Streptomyces katsurahamanus</name>
    <dbReference type="NCBI Taxonomy" id="2577098"/>
    <lineage>
        <taxon>Bacteria</taxon>
        <taxon>Bacillati</taxon>
        <taxon>Actinomycetota</taxon>
        <taxon>Actinomycetes</taxon>
        <taxon>Kitasatosporales</taxon>
        <taxon>Streptomycetaceae</taxon>
        <taxon>Streptomyces</taxon>
    </lineage>
</organism>
<evidence type="ECO:0000256" key="1">
    <source>
        <dbReference type="ARBA" id="ARBA00023002"/>
    </source>
</evidence>
<evidence type="ECO:0000313" key="4">
    <source>
        <dbReference type="Proteomes" id="UP000460558"/>
    </source>
</evidence>
<dbReference type="InterPro" id="IPR036291">
    <property type="entry name" value="NAD(P)-bd_dom_sf"/>
</dbReference>
<keyword evidence="4" id="KW-1185">Reference proteome</keyword>
<protein>
    <recommendedName>
        <fullName evidence="2">Pyrroline-5-carboxylate reductase catalytic N-terminal domain-containing protein</fullName>
    </recommendedName>
</protein>
<dbReference type="PANTHER" id="PTHR14239:SF10">
    <property type="entry name" value="REDUCTASE"/>
    <property type="match status" value="1"/>
</dbReference>
<evidence type="ECO:0000313" key="3">
    <source>
        <dbReference type="EMBL" id="MQS37068.1"/>
    </source>
</evidence>
<sequence>MDRPRDMAAAGAAVRVTGPYPHSRCVGHGFPGRLTARAASRRPGREVTRGTRVVHGAAGPPGRRRAGPPGWPSSMCTRPGERVYWLSDGSLPLPPGVATVTTAIVGLGAIGSRLASGLADGGEPVLLAGRDIEKAQELAGRLGERATAVSTDDAVERADILILSVWFDTIKELIAHYGDRLNGTVVVDPSNPIAPDGKGGFTKTIPKNESSGTVIAGLLPPGARPVKAFGTLMADSLTTAAHRTPHRAVGFYAADDTEAGDAVAALIRTAGFDPLRVGGIDQSLRIEVFGDLHEGTLGTIPTAEEARSLL</sequence>
<evidence type="ECO:0000259" key="2">
    <source>
        <dbReference type="Pfam" id="PF03807"/>
    </source>
</evidence>
<dbReference type="InterPro" id="IPR051267">
    <property type="entry name" value="STEAP_metalloreductase"/>
</dbReference>
<dbReference type="Gene3D" id="3.40.50.720">
    <property type="entry name" value="NAD(P)-binding Rossmann-like Domain"/>
    <property type="match status" value="1"/>
</dbReference>
<comment type="caution">
    <text evidence="3">The sequence shown here is derived from an EMBL/GenBank/DDBJ whole genome shotgun (WGS) entry which is preliminary data.</text>
</comment>
<dbReference type="PANTHER" id="PTHR14239">
    <property type="entry name" value="DUDULIN-RELATED"/>
    <property type="match status" value="1"/>
</dbReference>
<feature type="domain" description="Pyrroline-5-carboxylate reductase catalytic N-terminal" evidence="2">
    <location>
        <begin position="103"/>
        <end position="192"/>
    </location>
</feature>
<reference evidence="3 4" key="1">
    <citation type="submission" date="2019-06" db="EMBL/GenBank/DDBJ databases">
        <title>Comparative genomics and metabolomics analyses of clavulanic acid producing Streptomyces species provides insight into specialized metabolism and evolution of beta-lactam biosynthetic gene clusters.</title>
        <authorList>
            <person name="Moore M.A."/>
            <person name="Cruz-Morales P."/>
            <person name="Barona Gomez F."/>
            <person name="Kapil T."/>
        </authorList>
    </citation>
    <scope>NUCLEOTIDE SEQUENCE [LARGE SCALE GENOMIC DNA]</scope>
    <source>
        <strain evidence="3 4">T-272</strain>
    </source>
</reference>
<dbReference type="Proteomes" id="UP000460558">
    <property type="component" value="Unassembled WGS sequence"/>
</dbReference>
<dbReference type="EMBL" id="VDEQ01000160">
    <property type="protein sequence ID" value="MQS37068.1"/>
    <property type="molecule type" value="Genomic_DNA"/>
</dbReference>
<dbReference type="InterPro" id="IPR028939">
    <property type="entry name" value="P5C_Rdtase_cat_N"/>
</dbReference>
<dbReference type="SUPFAM" id="SSF51735">
    <property type="entry name" value="NAD(P)-binding Rossmann-fold domains"/>
    <property type="match status" value="1"/>
</dbReference>
<dbReference type="Pfam" id="PF03807">
    <property type="entry name" value="F420_oxidored"/>
    <property type="match status" value="1"/>
</dbReference>
<keyword evidence="1" id="KW-0560">Oxidoreductase</keyword>
<gene>
    <name evidence="3" type="ORF">FFZ77_15990</name>
</gene>